<dbReference type="EMBL" id="CP029210">
    <property type="protein sequence ID" value="AWI53440.1"/>
    <property type="molecule type" value="Genomic_DNA"/>
</dbReference>
<dbReference type="AlphaFoldDB" id="A0A2U8FR54"/>
<dbReference type="KEGG" id="aon:DEH84_08350"/>
<proteinExistence type="predicted"/>
<dbReference type="Proteomes" id="UP000244892">
    <property type="component" value="Chromosome"/>
</dbReference>
<name>A0A2U8FR54_9BURK</name>
<reference evidence="1 2" key="1">
    <citation type="submission" date="2018-05" db="EMBL/GenBank/DDBJ databases">
        <title>complete genome sequence of Aquabacterium olei NBRC 110486.</title>
        <authorList>
            <person name="Tang B."/>
            <person name="Chang J."/>
            <person name="Zhang L."/>
            <person name="Yang H."/>
        </authorList>
    </citation>
    <scope>NUCLEOTIDE SEQUENCE [LARGE SCALE GENOMIC DNA]</scope>
    <source>
        <strain evidence="1 2">NBRC 110486</strain>
    </source>
</reference>
<gene>
    <name evidence="1" type="ORF">DEH84_08350</name>
</gene>
<accession>A0A2U8FR54</accession>
<evidence type="ECO:0000313" key="2">
    <source>
        <dbReference type="Proteomes" id="UP000244892"/>
    </source>
</evidence>
<keyword evidence="2" id="KW-1185">Reference proteome</keyword>
<organism evidence="1 2">
    <name type="scientific">Aquabacterium olei</name>
    <dbReference type="NCBI Taxonomy" id="1296669"/>
    <lineage>
        <taxon>Bacteria</taxon>
        <taxon>Pseudomonadati</taxon>
        <taxon>Pseudomonadota</taxon>
        <taxon>Betaproteobacteria</taxon>
        <taxon>Burkholderiales</taxon>
        <taxon>Aquabacterium</taxon>
    </lineage>
</organism>
<evidence type="ECO:0000313" key="1">
    <source>
        <dbReference type="EMBL" id="AWI53440.1"/>
    </source>
</evidence>
<sequence length="62" mass="6701">MAMKRLQGWLDRVVSPFGSVCQLPIEEGFLGEGAHAASVRSCTHHESRFDGIGTVVTVKGLM</sequence>
<protein>
    <submittedName>
        <fullName evidence="1">Uncharacterized protein</fullName>
    </submittedName>
</protein>